<reference evidence="9" key="1">
    <citation type="submission" date="2020-11" db="EMBL/GenBank/DDBJ databases">
        <authorList>
            <person name="Tran Van P."/>
        </authorList>
    </citation>
    <scope>NUCLEOTIDE SEQUENCE</scope>
</reference>
<dbReference type="Proteomes" id="UP000678499">
    <property type="component" value="Unassembled WGS sequence"/>
</dbReference>
<evidence type="ECO:0000256" key="7">
    <source>
        <dbReference type="SAM" id="MobiDB-lite"/>
    </source>
</evidence>
<dbReference type="OrthoDB" id="6159439at2759"/>
<dbReference type="Pfam" id="PF00046">
    <property type="entry name" value="Homeodomain"/>
    <property type="match status" value="1"/>
</dbReference>
<protein>
    <recommendedName>
        <fullName evidence="8">Homeobox domain-containing protein</fullName>
    </recommendedName>
</protein>
<dbReference type="InterPro" id="IPR017970">
    <property type="entry name" value="Homeobox_CS"/>
</dbReference>
<keyword evidence="10" id="KW-1185">Reference proteome</keyword>
<feature type="compositionally biased region" description="Basic and acidic residues" evidence="7">
    <location>
        <begin position="52"/>
        <end position="61"/>
    </location>
</feature>
<evidence type="ECO:0000256" key="1">
    <source>
        <dbReference type="ARBA" id="ARBA00004123"/>
    </source>
</evidence>
<evidence type="ECO:0000259" key="8">
    <source>
        <dbReference type="PROSITE" id="PS50071"/>
    </source>
</evidence>
<dbReference type="PROSITE" id="PS00027">
    <property type="entry name" value="HOMEOBOX_1"/>
    <property type="match status" value="1"/>
</dbReference>
<feature type="compositionally biased region" description="Polar residues" evidence="7">
    <location>
        <begin position="122"/>
        <end position="139"/>
    </location>
</feature>
<dbReference type="SUPFAM" id="SSF46689">
    <property type="entry name" value="Homeodomain-like"/>
    <property type="match status" value="1"/>
</dbReference>
<dbReference type="InterPro" id="IPR001356">
    <property type="entry name" value="HD"/>
</dbReference>
<dbReference type="PANTHER" id="PTHR45664">
    <property type="entry name" value="PROTEIN ZERKNUELLT 1-RELATED"/>
    <property type="match status" value="1"/>
</dbReference>
<dbReference type="CDD" id="cd00086">
    <property type="entry name" value="homeodomain"/>
    <property type="match status" value="1"/>
</dbReference>
<dbReference type="GO" id="GO:0045944">
    <property type="term" value="P:positive regulation of transcription by RNA polymerase II"/>
    <property type="evidence" value="ECO:0007669"/>
    <property type="project" value="UniProtKB-ARBA"/>
</dbReference>
<dbReference type="SMART" id="SM00389">
    <property type="entry name" value="HOX"/>
    <property type="match status" value="1"/>
</dbReference>
<dbReference type="PROSITE" id="PS50071">
    <property type="entry name" value="HOMEOBOX_2"/>
    <property type="match status" value="1"/>
</dbReference>
<dbReference type="PRINTS" id="PR00024">
    <property type="entry name" value="HOMEOBOX"/>
</dbReference>
<dbReference type="GO" id="GO:0000981">
    <property type="term" value="F:DNA-binding transcription factor activity, RNA polymerase II-specific"/>
    <property type="evidence" value="ECO:0007669"/>
    <property type="project" value="InterPro"/>
</dbReference>
<dbReference type="PANTHER" id="PTHR45664:SF12">
    <property type="entry name" value="PANCREAS_DUODENUM HOMEOBOX PROTEIN 1"/>
    <property type="match status" value="1"/>
</dbReference>
<evidence type="ECO:0000256" key="2">
    <source>
        <dbReference type="ARBA" id="ARBA00023125"/>
    </source>
</evidence>
<evidence type="ECO:0000256" key="6">
    <source>
        <dbReference type="RuleBase" id="RU000682"/>
    </source>
</evidence>
<evidence type="ECO:0000313" key="9">
    <source>
        <dbReference type="EMBL" id="CAD7284214.1"/>
    </source>
</evidence>
<dbReference type="EMBL" id="CAJPEX010007363">
    <property type="protein sequence ID" value="CAG0924366.1"/>
    <property type="molecule type" value="Genomic_DNA"/>
</dbReference>
<dbReference type="InterPro" id="IPR020479">
    <property type="entry name" value="HD_metazoa"/>
</dbReference>
<sequence>MKSAPVAIGDRRAPMEGGGLFWGAGASRPGFIVPCENAHAVNNLGSLANDSPSKHNGENSTKRARTSYTSAQLVELEKEFHFNRYLCKPRRLEMAAELDLTERQIKIWFQNRRMKFKKAVQSGKSSPSTGLVNSNSPQPASGEKIGPFVEVCKSTKFFKITRLNFVILKLSQRKA</sequence>
<evidence type="ECO:0000313" key="10">
    <source>
        <dbReference type="Proteomes" id="UP000678499"/>
    </source>
</evidence>
<dbReference type="InterPro" id="IPR009057">
    <property type="entry name" value="Homeodomain-like_sf"/>
</dbReference>
<dbReference type="GO" id="GO:0005634">
    <property type="term" value="C:nucleus"/>
    <property type="evidence" value="ECO:0007669"/>
    <property type="project" value="UniProtKB-SubCell"/>
</dbReference>
<accession>A0A7R9C1D3</accession>
<keyword evidence="4 5" id="KW-0539">Nucleus</keyword>
<name>A0A7R9C1D3_9CRUS</name>
<dbReference type="GO" id="GO:0048513">
    <property type="term" value="P:animal organ development"/>
    <property type="evidence" value="ECO:0007669"/>
    <property type="project" value="UniProtKB-ARBA"/>
</dbReference>
<gene>
    <name evidence="9" type="ORF">NMOB1V02_LOCUS11821</name>
</gene>
<dbReference type="AlphaFoldDB" id="A0A7R9C1D3"/>
<feature type="domain" description="Homeobox" evidence="8">
    <location>
        <begin position="59"/>
        <end position="119"/>
    </location>
</feature>
<evidence type="ECO:0000256" key="4">
    <source>
        <dbReference type="ARBA" id="ARBA00023242"/>
    </source>
</evidence>
<feature type="DNA-binding region" description="Homeobox" evidence="5">
    <location>
        <begin position="61"/>
        <end position="120"/>
    </location>
</feature>
<evidence type="ECO:0000256" key="3">
    <source>
        <dbReference type="ARBA" id="ARBA00023155"/>
    </source>
</evidence>
<feature type="region of interest" description="Disordered" evidence="7">
    <location>
        <begin position="46"/>
        <end position="65"/>
    </location>
</feature>
<dbReference type="FunFam" id="1.10.10.60:FF:000176">
    <property type="entry name" value="pancreas/duodenum homeobox protein 1"/>
    <property type="match status" value="1"/>
</dbReference>
<keyword evidence="2 5" id="KW-0238">DNA-binding</keyword>
<dbReference type="GO" id="GO:0000978">
    <property type="term" value="F:RNA polymerase II cis-regulatory region sequence-specific DNA binding"/>
    <property type="evidence" value="ECO:0007669"/>
    <property type="project" value="TreeGrafter"/>
</dbReference>
<feature type="region of interest" description="Disordered" evidence="7">
    <location>
        <begin position="119"/>
        <end position="145"/>
    </location>
</feature>
<dbReference type="EMBL" id="OA889400">
    <property type="protein sequence ID" value="CAD7284214.1"/>
    <property type="molecule type" value="Genomic_DNA"/>
</dbReference>
<keyword evidence="3 5" id="KW-0371">Homeobox</keyword>
<dbReference type="Gene3D" id="1.10.10.60">
    <property type="entry name" value="Homeodomain-like"/>
    <property type="match status" value="1"/>
</dbReference>
<proteinExistence type="predicted"/>
<organism evidence="9">
    <name type="scientific">Notodromas monacha</name>
    <dbReference type="NCBI Taxonomy" id="399045"/>
    <lineage>
        <taxon>Eukaryota</taxon>
        <taxon>Metazoa</taxon>
        <taxon>Ecdysozoa</taxon>
        <taxon>Arthropoda</taxon>
        <taxon>Crustacea</taxon>
        <taxon>Oligostraca</taxon>
        <taxon>Ostracoda</taxon>
        <taxon>Podocopa</taxon>
        <taxon>Podocopida</taxon>
        <taxon>Cypridocopina</taxon>
        <taxon>Cypridoidea</taxon>
        <taxon>Cyprididae</taxon>
        <taxon>Notodromas</taxon>
    </lineage>
</organism>
<evidence type="ECO:0000256" key="5">
    <source>
        <dbReference type="PROSITE-ProRule" id="PRU00108"/>
    </source>
</evidence>
<comment type="subcellular location">
    <subcellularLocation>
        <location evidence="1 5 6">Nucleus</location>
    </subcellularLocation>
</comment>